<dbReference type="Gene3D" id="3.30.559.10">
    <property type="entry name" value="Chloramphenicol acetyltransferase-like domain"/>
    <property type="match status" value="1"/>
</dbReference>
<keyword evidence="2" id="KW-0808">Transferase</keyword>
<dbReference type="PANTHER" id="PTHR45527:SF1">
    <property type="entry name" value="FATTY ACID SYNTHASE"/>
    <property type="match status" value="1"/>
</dbReference>
<dbReference type="GO" id="GO:0005737">
    <property type="term" value="C:cytoplasm"/>
    <property type="evidence" value="ECO:0007669"/>
    <property type="project" value="TreeGrafter"/>
</dbReference>
<dbReference type="Pfam" id="PF00668">
    <property type="entry name" value="Condensation"/>
    <property type="match status" value="1"/>
</dbReference>
<evidence type="ECO:0000259" key="1">
    <source>
        <dbReference type="Pfam" id="PF00668"/>
    </source>
</evidence>
<dbReference type="GO" id="GO:0016746">
    <property type="term" value="F:acyltransferase activity"/>
    <property type="evidence" value="ECO:0007669"/>
    <property type="project" value="UniProtKB-KW"/>
</dbReference>
<dbReference type="Proteomes" id="UP000306509">
    <property type="component" value="Unassembled WGS sequence"/>
</dbReference>
<comment type="caution">
    <text evidence="2">The sequence shown here is derived from an EMBL/GenBank/DDBJ whole genome shotgun (WGS) entry which is preliminary data.</text>
</comment>
<dbReference type="GO" id="GO:0043041">
    <property type="term" value="P:amino acid activation for nonribosomal peptide biosynthetic process"/>
    <property type="evidence" value="ECO:0007669"/>
    <property type="project" value="TreeGrafter"/>
</dbReference>
<organism evidence="2 3">
    <name type="scientific">Robinsoniella peoriensis</name>
    <dbReference type="NCBI Taxonomy" id="180332"/>
    <lineage>
        <taxon>Bacteria</taxon>
        <taxon>Bacillati</taxon>
        <taxon>Bacillota</taxon>
        <taxon>Clostridia</taxon>
        <taxon>Lachnospirales</taxon>
        <taxon>Lachnospiraceae</taxon>
        <taxon>Robinsoniella</taxon>
    </lineage>
</organism>
<dbReference type="AlphaFoldDB" id="A0A4U8Q0L6"/>
<evidence type="ECO:0000313" key="2">
    <source>
        <dbReference type="EMBL" id="TLC98214.1"/>
    </source>
</evidence>
<dbReference type="EMBL" id="QGQD01000101">
    <property type="protein sequence ID" value="TLC98214.1"/>
    <property type="molecule type" value="Genomic_DNA"/>
</dbReference>
<dbReference type="GO" id="GO:0031177">
    <property type="term" value="F:phosphopantetheine binding"/>
    <property type="evidence" value="ECO:0007669"/>
    <property type="project" value="TreeGrafter"/>
</dbReference>
<proteinExistence type="predicted"/>
<sequence length="467" mass="54433">MMKTRYGKKVYPITAAQRLHFFTLAHCPKKQVLNIGTSLTIEQDLDWEVLKKAIYEAYARCESMRIRFAKDKAGNVYQYIADREEREIEHFDFTGWQHKHAEDKMKEWTGIPFERFDSPMNRIVMIQLPDGYQGVYMLVDHMTMDAQSLIVFLKDVIEIYCHYKYEGIDYPKEMASYITQLEKDIAYEAGTSAKKRDTAFFESLIKNSEPFFCDIHGPEKLMNERKSTGNPKLRAATNLTDNVDANITVFHLEAEPSKQLLDFCEERQISMVCLLMMGLRTFLQKENDMDDVSLTTTIARRATLSEKKSGGTRIHCFPFRTVVSRDETFLEGIHKIRDGQNQLFRHANYDPVSYFDVRRKYYKMQGAQTYEPMSLTYQPLTMQSKGLDKLGDIKYKTAWYTNGAAAHTLYLTVMHRAQDNGLDFSFEYQTGAVTPEKLEYVYYYLCKILFYGTTHPENTVGEIMDHV</sequence>
<dbReference type="GO" id="GO:0008610">
    <property type="term" value="P:lipid biosynthetic process"/>
    <property type="evidence" value="ECO:0007669"/>
    <property type="project" value="UniProtKB-ARBA"/>
</dbReference>
<protein>
    <submittedName>
        <fullName evidence="2">Plipastatin synthase subunit A</fullName>
        <ecNumber evidence="2">2.3.1.-</ecNumber>
    </submittedName>
</protein>
<keyword evidence="2" id="KW-0012">Acyltransferase</keyword>
<accession>A0A4U8Q0L6</accession>
<dbReference type="PANTHER" id="PTHR45527">
    <property type="entry name" value="NONRIBOSOMAL PEPTIDE SYNTHETASE"/>
    <property type="match status" value="1"/>
</dbReference>
<dbReference type="SUPFAM" id="SSF52777">
    <property type="entry name" value="CoA-dependent acyltransferases"/>
    <property type="match status" value="2"/>
</dbReference>
<evidence type="ECO:0000313" key="3">
    <source>
        <dbReference type="Proteomes" id="UP000306509"/>
    </source>
</evidence>
<dbReference type="InterPro" id="IPR001242">
    <property type="entry name" value="Condensation_dom"/>
</dbReference>
<name>A0A4U8Q0L6_9FIRM</name>
<dbReference type="GO" id="GO:0044550">
    <property type="term" value="P:secondary metabolite biosynthetic process"/>
    <property type="evidence" value="ECO:0007669"/>
    <property type="project" value="TreeGrafter"/>
</dbReference>
<dbReference type="Gene3D" id="3.30.559.30">
    <property type="entry name" value="Nonribosomal peptide synthetase, condensation domain"/>
    <property type="match status" value="1"/>
</dbReference>
<feature type="domain" description="Condensation" evidence="1">
    <location>
        <begin position="9"/>
        <end position="463"/>
    </location>
</feature>
<keyword evidence="3" id="KW-1185">Reference proteome</keyword>
<dbReference type="InterPro" id="IPR023213">
    <property type="entry name" value="CAT-like_dom_sf"/>
</dbReference>
<reference evidence="2 3" key="1">
    <citation type="journal article" date="2019" name="Anaerobe">
        <title>Detection of Robinsoniella peoriensis in multiple bone samples of a trauma patient.</title>
        <authorList>
            <person name="Schrottner P."/>
            <person name="Hartwich K."/>
            <person name="Bunk B."/>
            <person name="Schober I."/>
            <person name="Helbig S."/>
            <person name="Rudolph W.W."/>
            <person name="Gunzer F."/>
        </authorList>
    </citation>
    <scope>NUCLEOTIDE SEQUENCE [LARGE SCALE GENOMIC DNA]</scope>
    <source>
        <strain evidence="2 3">DSM 106044</strain>
    </source>
</reference>
<dbReference type="EC" id="2.3.1.-" evidence="2"/>
<dbReference type="STRING" id="180332.GCA_000797495_03737"/>
<gene>
    <name evidence="2" type="primary">ppsA</name>
    <name evidence="2" type="ORF">DSM106044_04955</name>
</gene>